<sequence length="221" mass="25230">MQYSSTSTIRQAASSSSHDLPLKDGGTRVDVDTYLEQLRTDPERYNNLFVKIGSDGVRTNAFGPFEDYAHAIRTRFCPIVRGAQPLPSNPTIRFTHIPAKNGFPSLTIKWWLEEYNEHSYNFDFIDPETRQPIHLPSVKVYVQRNINWLELISETEGFHLPVLGPLVGPFRWRAEPGSRLKFVLRRSDGLELDIAEVFVPNVSRPAYRPFNTLEEALADAV</sequence>
<feature type="compositionally biased region" description="Polar residues" evidence="1">
    <location>
        <begin position="1"/>
        <end position="18"/>
    </location>
</feature>
<dbReference type="AlphaFoldDB" id="A0A9P6CZG4"/>
<dbReference type="OrthoDB" id="3113705at2759"/>
<comment type="caution">
    <text evidence="2">The sequence shown here is derived from an EMBL/GenBank/DDBJ whole genome shotgun (WGS) entry which is preliminary data.</text>
</comment>
<gene>
    <name evidence="2" type="ORF">BDN70DRAFT_989001</name>
</gene>
<organism evidence="2 3">
    <name type="scientific">Pholiota conissans</name>
    <dbReference type="NCBI Taxonomy" id="109636"/>
    <lineage>
        <taxon>Eukaryota</taxon>
        <taxon>Fungi</taxon>
        <taxon>Dikarya</taxon>
        <taxon>Basidiomycota</taxon>
        <taxon>Agaricomycotina</taxon>
        <taxon>Agaricomycetes</taxon>
        <taxon>Agaricomycetidae</taxon>
        <taxon>Agaricales</taxon>
        <taxon>Agaricineae</taxon>
        <taxon>Strophariaceae</taxon>
        <taxon>Pholiota</taxon>
    </lineage>
</organism>
<proteinExistence type="predicted"/>
<protein>
    <submittedName>
        <fullName evidence="2">Uncharacterized protein</fullName>
    </submittedName>
</protein>
<evidence type="ECO:0000256" key="1">
    <source>
        <dbReference type="SAM" id="MobiDB-lite"/>
    </source>
</evidence>
<dbReference type="EMBL" id="MU155137">
    <property type="protein sequence ID" value="KAF9485197.1"/>
    <property type="molecule type" value="Genomic_DNA"/>
</dbReference>
<dbReference type="Proteomes" id="UP000807469">
    <property type="component" value="Unassembled WGS sequence"/>
</dbReference>
<name>A0A9P6CZG4_9AGAR</name>
<evidence type="ECO:0000313" key="2">
    <source>
        <dbReference type="EMBL" id="KAF9485197.1"/>
    </source>
</evidence>
<evidence type="ECO:0000313" key="3">
    <source>
        <dbReference type="Proteomes" id="UP000807469"/>
    </source>
</evidence>
<keyword evidence="3" id="KW-1185">Reference proteome</keyword>
<feature type="region of interest" description="Disordered" evidence="1">
    <location>
        <begin position="1"/>
        <end position="25"/>
    </location>
</feature>
<reference evidence="2" key="1">
    <citation type="submission" date="2020-11" db="EMBL/GenBank/DDBJ databases">
        <authorList>
            <consortium name="DOE Joint Genome Institute"/>
            <person name="Ahrendt S."/>
            <person name="Riley R."/>
            <person name="Andreopoulos W."/>
            <person name="Labutti K."/>
            <person name="Pangilinan J."/>
            <person name="Ruiz-Duenas F.J."/>
            <person name="Barrasa J.M."/>
            <person name="Sanchez-Garcia M."/>
            <person name="Camarero S."/>
            <person name="Miyauchi S."/>
            <person name="Serrano A."/>
            <person name="Linde D."/>
            <person name="Babiker R."/>
            <person name="Drula E."/>
            <person name="Ayuso-Fernandez I."/>
            <person name="Pacheco R."/>
            <person name="Padilla G."/>
            <person name="Ferreira P."/>
            <person name="Barriuso J."/>
            <person name="Kellner H."/>
            <person name="Castanera R."/>
            <person name="Alfaro M."/>
            <person name="Ramirez L."/>
            <person name="Pisabarro A.G."/>
            <person name="Kuo A."/>
            <person name="Tritt A."/>
            <person name="Lipzen A."/>
            <person name="He G."/>
            <person name="Yan M."/>
            <person name="Ng V."/>
            <person name="Cullen D."/>
            <person name="Martin F."/>
            <person name="Rosso M.-N."/>
            <person name="Henrissat B."/>
            <person name="Hibbett D."/>
            <person name="Martinez A.T."/>
            <person name="Grigoriev I.V."/>
        </authorList>
    </citation>
    <scope>NUCLEOTIDE SEQUENCE</scope>
    <source>
        <strain evidence="2">CIRM-BRFM 674</strain>
    </source>
</reference>
<accession>A0A9P6CZG4</accession>